<dbReference type="RefSeq" id="WP_011471960.1">
    <property type="nucleotide sequence ID" value="NC_007925.1"/>
</dbReference>
<proteinExistence type="predicted"/>
<evidence type="ECO:0000256" key="1">
    <source>
        <dbReference type="SAM" id="MobiDB-lite"/>
    </source>
</evidence>
<feature type="region of interest" description="Disordered" evidence="1">
    <location>
        <begin position="29"/>
        <end position="53"/>
    </location>
</feature>
<sequence length="124" mass="13182">MGADFNIKPVGSPVAAQFIRPAPEAVRTAVPTELPSQKSVGASDKSSASTPSASYDVMTATDQVAHQVIVDRAAAQVVYVTVDTTTNLVVNQYPEASRLRARAYMRAQDNAKLEQKSSATDRTA</sequence>
<gene>
    <name evidence="2" type="ordered locus">RPC_1493</name>
</gene>
<organism evidence="2">
    <name type="scientific">Rhodopseudomonas palustris (strain BisB18)</name>
    <dbReference type="NCBI Taxonomy" id="316056"/>
    <lineage>
        <taxon>Bacteria</taxon>
        <taxon>Pseudomonadati</taxon>
        <taxon>Pseudomonadota</taxon>
        <taxon>Alphaproteobacteria</taxon>
        <taxon>Hyphomicrobiales</taxon>
        <taxon>Nitrobacteraceae</taxon>
        <taxon>Rhodopseudomonas</taxon>
    </lineage>
</organism>
<feature type="compositionally biased region" description="Low complexity" evidence="1">
    <location>
        <begin position="42"/>
        <end position="53"/>
    </location>
</feature>
<evidence type="ECO:0000313" key="2">
    <source>
        <dbReference type="EMBL" id="ABD87055.1"/>
    </source>
</evidence>
<dbReference type="KEGG" id="rpc:RPC_1493"/>
<reference evidence="2" key="1">
    <citation type="submission" date="2006-03" db="EMBL/GenBank/DDBJ databases">
        <title>Complete sequence of Rhodopseudomonas palustris BisB18.</title>
        <authorList>
            <consortium name="US DOE Joint Genome Institute"/>
            <person name="Copeland A."/>
            <person name="Lucas S."/>
            <person name="Lapidus A."/>
            <person name="Barry K."/>
            <person name="Detter J.C."/>
            <person name="Glavina del Rio T."/>
            <person name="Hammon N."/>
            <person name="Israni S."/>
            <person name="Dalin E."/>
            <person name="Tice H."/>
            <person name="Pitluck S."/>
            <person name="Chain P."/>
            <person name="Malfatti S."/>
            <person name="Shin M."/>
            <person name="Vergez L."/>
            <person name="Schmutz J."/>
            <person name="Larimer F."/>
            <person name="Land M."/>
            <person name="Hauser L."/>
            <person name="Pelletier D.A."/>
            <person name="Kyrpides N."/>
            <person name="Anderson I."/>
            <person name="Oda Y."/>
            <person name="Harwood C.S."/>
            <person name="Richardson P."/>
        </authorList>
    </citation>
    <scope>NUCLEOTIDE SEQUENCE [LARGE SCALE GENOMIC DNA]</scope>
    <source>
        <strain evidence="2">BisB18</strain>
    </source>
</reference>
<dbReference type="AlphaFoldDB" id="Q218Y1"/>
<dbReference type="STRING" id="316056.RPC_1493"/>
<dbReference type="HOGENOM" id="CLU_163378_0_0_5"/>
<protein>
    <submittedName>
        <fullName evidence="2">Uncharacterized protein</fullName>
    </submittedName>
</protein>
<dbReference type="eggNOG" id="ENOG502ZGBM">
    <property type="taxonomic scope" value="Bacteria"/>
</dbReference>
<dbReference type="OrthoDB" id="8457098at2"/>
<dbReference type="EMBL" id="CP000301">
    <property type="protein sequence ID" value="ABD87055.1"/>
    <property type="molecule type" value="Genomic_DNA"/>
</dbReference>
<accession>Q218Y1</accession>
<name>Q218Y1_RHOPB</name>